<dbReference type="Proteomes" id="UP000319103">
    <property type="component" value="Unassembled WGS sequence"/>
</dbReference>
<protein>
    <submittedName>
        <fullName evidence="4">D-alanyl-D-alanine carboxypeptidase/D-alanyl-D-alanine-endopeptidase</fullName>
        <ecNumber evidence="4">3.4.16.4</ecNumber>
    </submittedName>
</protein>
<keyword evidence="3" id="KW-0732">Signal</keyword>
<dbReference type="PANTHER" id="PTHR30023">
    <property type="entry name" value="D-ALANYL-D-ALANINE CARBOXYPEPTIDASE"/>
    <property type="match status" value="1"/>
</dbReference>
<dbReference type="EC" id="3.4.16.4" evidence="4"/>
<dbReference type="GO" id="GO:0000270">
    <property type="term" value="P:peptidoglycan metabolic process"/>
    <property type="evidence" value="ECO:0007669"/>
    <property type="project" value="TreeGrafter"/>
</dbReference>
<dbReference type="PRINTS" id="PR00922">
    <property type="entry name" value="DADACBPTASE3"/>
</dbReference>
<dbReference type="GO" id="GO:0009002">
    <property type="term" value="F:serine-type D-Ala-D-Ala carboxypeptidase activity"/>
    <property type="evidence" value="ECO:0007669"/>
    <property type="project" value="UniProtKB-EC"/>
</dbReference>
<dbReference type="InterPro" id="IPR012338">
    <property type="entry name" value="Beta-lactam/transpept-like"/>
</dbReference>
<keyword evidence="4" id="KW-0645">Protease</keyword>
<dbReference type="OrthoDB" id="9802627at2"/>
<sequence>MRSKIRGRLKAWATVGVTLAVVAGTAAAAPEMDSQRDLGPDITAIMNKPAYEHAQWGLLEIDPESGRVIHSRYPDQFFMPGSTIKLITISSAWHALGPDHRFTTPVNELGHRNGSTLTGNLALVAQGDLTMGGRTKPDGSVDFTPIDHTYANDIPGATLTPEDPLAGLDEIAHQVRDSGITTVDGDVVIDPRLFTPPALNPQPTPLIINDNVIDLLTTPASPGQPAQLSWRPQVAPYQVTSNVRTVEAGGTTDIQVTASPDGTRITLSGTIAADAKPTLKISQIQDPNAFGRTALIEALGRAGVTVTAPPTGPNPDGTLPASYTGTPQAAAFVSPPYHEYAKLILNVSHNLGANLALCNMAVSRGSKNCFDGFPVIHDFLTQTANVDPTQFQMADGRGDVPVDRVTPTGLNQLLAYWLRTPDADAFRTSLPILGVSGTGALFCTTNCPAKGKVFAKPGTIIGFDQLNQQFAINAQTYAGYLEADDGHLYTFFVGVNGAAAPNIQGFFDVNDDVDEIAVILQQEACAERGAGRPRHKAITSARRSLPRIVRP</sequence>
<accession>A0A540W401</accession>
<evidence type="ECO:0000256" key="3">
    <source>
        <dbReference type="SAM" id="SignalP"/>
    </source>
</evidence>
<evidence type="ECO:0000313" key="4">
    <source>
        <dbReference type="EMBL" id="TQF03745.1"/>
    </source>
</evidence>
<reference evidence="4 5" key="1">
    <citation type="submission" date="2019-06" db="EMBL/GenBank/DDBJ databases">
        <title>Description of Kitasatospora acidophila sp. nov. isolated from pine grove soil, and reclassification of Streptomyces novaecaesareae to Kitasatospora novaeceasareae comb. nov.</title>
        <authorList>
            <person name="Kim M.J."/>
        </authorList>
    </citation>
    <scope>NUCLEOTIDE SEQUENCE [LARGE SCALE GENOMIC DNA]</scope>
    <source>
        <strain evidence="4 5">MMS16-CNU292</strain>
    </source>
</reference>
<evidence type="ECO:0000256" key="1">
    <source>
        <dbReference type="ARBA" id="ARBA00006096"/>
    </source>
</evidence>
<dbReference type="GO" id="GO:0006508">
    <property type="term" value="P:proteolysis"/>
    <property type="evidence" value="ECO:0007669"/>
    <property type="project" value="InterPro"/>
</dbReference>
<dbReference type="SUPFAM" id="SSF56601">
    <property type="entry name" value="beta-lactamase/transpeptidase-like"/>
    <property type="match status" value="1"/>
</dbReference>
<dbReference type="AlphaFoldDB" id="A0A540W401"/>
<keyword evidence="5" id="KW-1185">Reference proteome</keyword>
<evidence type="ECO:0000256" key="2">
    <source>
        <dbReference type="ARBA" id="ARBA00022801"/>
    </source>
</evidence>
<keyword evidence="4" id="KW-0121">Carboxypeptidase</keyword>
<evidence type="ECO:0000313" key="5">
    <source>
        <dbReference type="Proteomes" id="UP000319103"/>
    </source>
</evidence>
<dbReference type="PANTHER" id="PTHR30023:SF0">
    <property type="entry name" value="PENICILLIN-SENSITIVE CARBOXYPEPTIDASE A"/>
    <property type="match status" value="1"/>
</dbReference>
<dbReference type="Gene3D" id="3.40.710.10">
    <property type="entry name" value="DD-peptidase/beta-lactamase superfamily"/>
    <property type="match status" value="1"/>
</dbReference>
<comment type="caution">
    <text evidence="4">The sequence shown here is derived from an EMBL/GenBank/DDBJ whole genome shotgun (WGS) entry which is preliminary data.</text>
</comment>
<dbReference type="NCBIfam" id="TIGR00666">
    <property type="entry name" value="PBP4"/>
    <property type="match status" value="1"/>
</dbReference>
<feature type="chain" id="PRO_5021976617" evidence="3">
    <location>
        <begin position="29"/>
        <end position="551"/>
    </location>
</feature>
<keyword evidence="2 4" id="KW-0378">Hydrolase</keyword>
<feature type="signal peptide" evidence="3">
    <location>
        <begin position="1"/>
        <end position="28"/>
    </location>
</feature>
<organism evidence="4 5">
    <name type="scientific">Kitasatospora acidiphila</name>
    <dbReference type="NCBI Taxonomy" id="2567942"/>
    <lineage>
        <taxon>Bacteria</taxon>
        <taxon>Bacillati</taxon>
        <taxon>Actinomycetota</taxon>
        <taxon>Actinomycetes</taxon>
        <taxon>Kitasatosporales</taxon>
        <taxon>Streptomycetaceae</taxon>
        <taxon>Kitasatospora</taxon>
    </lineage>
</organism>
<dbReference type="Gene3D" id="3.50.80.20">
    <property type="entry name" value="D-Ala-D-Ala carboxypeptidase C, peptidase S13"/>
    <property type="match status" value="1"/>
</dbReference>
<proteinExistence type="inferred from homology"/>
<gene>
    <name evidence="4" type="primary">dacB</name>
    <name evidence="4" type="ORF">E6W39_17775</name>
</gene>
<dbReference type="EMBL" id="VIGB01000003">
    <property type="protein sequence ID" value="TQF03745.1"/>
    <property type="molecule type" value="Genomic_DNA"/>
</dbReference>
<dbReference type="InterPro" id="IPR000667">
    <property type="entry name" value="Peptidase_S13"/>
</dbReference>
<dbReference type="Pfam" id="PF02113">
    <property type="entry name" value="Peptidase_S13"/>
    <property type="match status" value="1"/>
</dbReference>
<name>A0A540W401_9ACTN</name>
<comment type="similarity">
    <text evidence="1">Belongs to the peptidase S13 family.</text>
</comment>